<evidence type="ECO:0000256" key="10">
    <source>
        <dbReference type="RuleBase" id="RU000477"/>
    </source>
</evidence>
<dbReference type="SUPFAM" id="SSF81338">
    <property type="entry name" value="Aquaporin-like"/>
    <property type="match status" value="1"/>
</dbReference>
<dbReference type="GO" id="GO:0005886">
    <property type="term" value="C:plasma membrane"/>
    <property type="evidence" value="ECO:0007669"/>
    <property type="project" value="UniProtKB-SubCell"/>
</dbReference>
<dbReference type="OrthoDB" id="9807293at2"/>
<name>A0A1N7HCS3_9NOCA</name>
<dbReference type="Proteomes" id="UP000186218">
    <property type="component" value="Unassembled WGS sequence"/>
</dbReference>
<gene>
    <name evidence="12" type="ORF">SAMN05445060_3959</name>
</gene>
<dbReference type="FunFam" id="1.20.1080.10:FF:000007">
    <property type="entry name" value="Aquaporin Z"/>
    <property type="match status" value="1"/>
</dbReference>
<comment type="subcellular location">
    <subcellularLocation>
        <location evidence="1">Cell membrane</location>
        <topology evidence="1">Multi-pass membrane protein</topology>
    </subcellularLocation>
</comment>
<comment type="similarity">
    <text evidence="2 10">Belongs to the MIP/aquaporin (TC 1.A.8) family.</text>
</comment>
<sequence length="257" mass="26546">MTPPTMLHRLAAETIGTFWLVLGGCGAAVFAAGFASDAGKPAVNIGFLGVALAFGLTVLTGVYAFGVISGGHFNPAVTLGAALAKRVEWRYLLPYWVAQVIGGLIGGLVIWIVAKGKSGFDATGNMAANGYGAHSPGGYSLWAVIVAEIVLTAVFLFVILGATEERAPHGFAGLAIGLCLTLIHLISIPISNTSVNPARSTGVAFFNGNGAPAQLWVFWLAPLVGAAIAGVAYPLLFGRRGQVASDPVNEDELRVRD</sequence>
<evidence type="ECO:0000256" key="4">
    <source>
        <dbReference type="ARBA" id="ARBA00022475"/>
    </source>
</evidence>
<feature type="transmembrane region" description="Helical" evidence="11">
    <location>
        <begin position="92"/>
        <end position="114"/>
    </location>
</feature>
<dbReference type="PRINTS" id="PR00783">
    <property type="entry name" value="MINTRINSICP"/>
</dbReference>
<reference evidence="12 13" key="1">
    <citation type="submission" date="2017-01" db="EMBL/GenBank/DDBJ databases">
        <authorList>
            <person name="Mah S.A."/>
            <person name="Swanson W.J."/>
            <person name="Moy G.W."/>
            <person name="Vacquier V.D."/>
        </authorList>
    </citation>
    <scope>NUCLEOTIDE SEQUENCE [LARGE SCALE GENOMIC DNA]</scope>
    <source>
        <strain evidence="12 13">CPCC 203464</strain>
    </source>
</reference>
<evidence type="ECO:0000256" key="2">
    <source>
        <dbReference type="ARBA" id="ARBA00006175"/>
    </source>
</evidence>
<evidence type="ECO:0000256" key="3">
    <source>
        <dbReference type="ARBA" id="ARBA00022448"/>
    </source>
</evidence>
<keyword evidence="9 11" id="KW-0472">Membrane</keyword>
<evidence type="ECO:0000313" key="12">
    <source>
        <dbReference type="EMBL" id="SIS22480.1"/>
    </source>
</evidence>
<dbReference type="AlphaFoldDB" id="A0A1N7HCS3"/>
<evidence type="ECO:0000256" key="1">
    <source>
        <dbReference type="ARBA" id="ARBA00004651"/>
    </source>
</evidence>
<evidence type="ECO:0000313" key="13">
    <source>
        <dbReference type="Proteomes" id="UP000186218"/>
    </source>
</evidence>
<proteinExistence type="inferred from homology"/>
<dbReference type="STRING" id="1344003.SAMN05445060_3959"/>
<feature type="transmembrane region" description="Helical" evidence="11">
    <location>
        <begin position="12"/>
        <end position="35"/>
    </location>
</feature>
<keyword evidence="3 10" id="KW-0813">Transport</keyword>
<evidence type="ECO:0000256" key="5">
    <source>
        <dbReference type="ARBA" id="ARBA00022519"/>
    </source>
</evidence>
<evidence type="ECO:0000256" key="9">
    <source>
        <dbReference type="ARBA" id="ARBA00023136"/>
    </source>
</evidence>
<evidence type="ECO:0000256" key="8">
    <source>
        <dbReference type="ARBA" id="ARBA00022989"/>
    </source>
</evidence>
<dbReference type="PANTHER" id="PTHR19139:SF199">
    <property type="entry name" value="MIP17260P"/>
    <property type="match status" value="1"/>
</dbReference>
<keyword evidence="5" id="KW-0997">Cell inner membrane</keyword>
<dbReference type="InterPro" id="IPR023271">
    <property type="entry name" value="Aquaporin-like"/>
</dbReference>
<dbReference type="NCBIfam" id="TIGR00861">
    <property type="entry name" value="MIP"/>
    <property type="match status" value="1"/>
</dbReference>
<dbReference type="EMBL" id="FTNT01000015">
    <property type="protein sequence ID" value="SIS22480.1"/>
    <property type="molecule type" value="Genomic_DNA"/>
</dbReference>
<feature type="transmembrane region" description="Helical" evidence="11">
    <location>
        <begin position="216"/>
        <end position="236"/>
    </location>
</feature>
<dbReference type="GO" id="GO:0015250">
    <property type="term" value="F:water channel activity"/>
    <property type="evidence" value="ECO:0007669"/>
    <property type="project" value="TreeGrafter"/>
</dbReference>
<dbReference type="InterPro" id="IPR000425">
    <property type="entry name" value="MIP"/>
</dbReference>
<organism evidence="12 13">
    <name type="scientific">Williamsia sterculiae</name>
    <dbReference type="NCBI Taxonomy" id="1344003"/>
    <lineage>
        <taxon>Bacteria</taxon>
        <taxon>Bacillati</taxon>
        <taxon>Actinomycetota</taxon>
        <taxon>Actinomycetes</taxon>
        <taxon>Mycobacteriales</taxon>
        <taxon>Nocardiaceae</taxon>
        <taxon>Williamsia</taxon>
    </lineage>
</organism>
<dbReference type="Pfam" id="PF00230">
    <property type="entry name" value="MIP"/>
    <property type="match status" value="1"/>
</dbReference>
<dbReference type="Gene3D" id="1.20.1080.10">
    <property type="entry name" value="Glycerol uptake facilitator protein"/>
    <property type="match status" value="1"/>
</dbReference>
<keyword evidence="7" id="KW-0677">Repeat</keyword>
<dbReference type="InterPro" id="IPR022357">
    <property type="entry name" value="MIP_CS"/>
</dbReference>
<dbReference type="PROSITE" id="PS00221">
    <property type="entry name" value="MIP"/>
    <property type="match status" value="1"/>
</dbReference>
<dbReference type="RefSeq" id="WP_076482753.1">
    <property type="nucleotide sequence ID" value="NZ_FTNT01000015.1"/>
</dbReference>
<keyword evidence="8 11" id="KW-1133">Transmembrane helix</keyword>
<feature type="transmembrane region" description="Helical" evidence="11">
    <location>
        <begin position="139"/>
        <end position="159"/>
    </location>
</feature>
<feature type="transmembrane region" description="Helical" evidence="11">
    <location>
        <begin position="47"/>
        <end position="71"/>
    </location>
</feature>
<evidence type="ECO:0000256" key="7">
    <source>
        <dbReference type="ARBA" id="ARBA00022737"/>
    </source>
</evidence>
<feature type="transmembrane region" description="Helical" evidence="11">
    <location>
        <begin position="171"/>
        <end position="190"/>
    </location>
</feature>
<accession>A0A1N7HCS3</accession>
<keyword evidence="6 10" id="KW-0812">Transmembrane</keyword>
<dbReference type="NCBIfam" id="NF003838">
    <property type="entry name" value="PRK05420.1"/>
    <property type="match status" value="1"/>
</dbReference>
<protein>
    <submittedName>
        <fullName evidence="12">Aquaporin Z</fullName>
    </submittedName>
</protein>
<keyword evidence="4" id="KW-1003">Cell membrane</keyword>
<dbReference type="PANTHER" id="PTHR19139">
    <property type="entry name" value="AQUAPORIN TRANSPORTER"/>
    <property type="match status" value="1"/>
</dbReference>
<keyword evidence="13" id="KW-1185">Reference proteome</keyword>
<dbReference type="InterPro" id="IPR034294">
    <property type="entry name" value="Aquaporin_transptr"/>
</dbReference>
<evidence type="ECO:0000256" key="11">
    <source>
        <dbReference type="SAM" id="Phobius"/>
    </source>
</evidence>
<evidence type="ECO:0000256" key="6">
    <source>
        <dbReference type="ARBA" id="ARBA00022692"/>
    </source>
</evidence>